<dbReference type="PANTHER" id="PTHR33109">
    <property type="entry name" value="EPIDERMAL PATTERNING FACTOR-LIKE PROTEIN 4"/>
    <property type="match status" value="1"/>
</dbReference>
<accession>A0A8T0QIC6</accession>
<keyword evidence="10" id="KW-1185">Reference proteome</keyword>
<comment type="subcellular location">
    <subcellularLocation>
        <location evidence="1 6">Secreted</location>
    </subcellularLocation>
</comment>
<protein>
    <recommendedName>
        <fullName evidence="6">Epidermal patterning factor-like protein</fullName>
    </recommendedName>
</protein>
<feature type="signal peptide" evidence="8">
    <location>
        <begin position="1"/>
        <end position="37"/>
    </location>
</feature>
<evidence type="ECO:0000256" key="5">
    <source>
        <dbReference type="ARBA" id="ARBA00023157"/>
    </source>
</evidence>
<comment type="similarity">
    <text evidence="2 6">Belongs to the plant cysteine rich small secretory peptide family. Epidermal patterning factor subfamily.</text>
</comment>
<dbReference type="Pfam" id="PF17181">
    <property type="entry name" value="EPF"/>
    <property type="match status" value="1"/>
</dbReference>
<evidence type="ECO:0000256" key="4">
    <source>
        <dbReference type="ARBA" id="ARBA00022729"/>
    </source>
</evidence>
<dbReference type="InterPro" id="IPR039455">
    <property type="entry name" value="EPFL"/>
</dbReference>
<feature type="region of interest" description="Disordered" evidence="7">
    <location>
        <begin position="47"/>
        <end position="107"/>
    </location>
</feature>
<keyword evidence="6" id="KW-0217">Developmental protein</keyword>
<evidence type="ECO:0000256" key="7">
    <source>
        <dbReference type="SAM" id="MobiDB-lite"/>
    </source>
</evidence>
<dbReference type="AlphaFoldDB" id="A0A8T0QIC6"/>
<feature type="chain" id="PRO_5035922579" description="Epidermal patterning factor-like protein" evidence="8">
    <location>
        <begin position="38"/>
        <end position="173"/>
    </location>
</feature>
<sequence>MMSTCTREYSSSRLRAPTTPTALVLVLLLLMGSPSWARVADGVIRTTTPRASPPAGGGGGVHGEAAAAPAAAAGSGRRTDGPEWTAASPSGEEEEEGGRPAADQREELPWAEARRAGAGAAGSRLPDCAHACGPCSPCRRVMVSFRCAQEASESCPVAHRCMCRGRFFRVPSL</sequence>
<dbReference type="Proteomes" id="UP000823388">
    <property type="component" value="Chromosome 7K"/>
</dbReference>
<dbReference type="GO" id="GO:0005576">
    <property type="term" value="C:extracellular region"/>
    <property type="evidence" value="ECO:0007669"/>
    <property type="project" value="UniProtKB-SubCell"/>
</dbReference>
<keyword evidence="5" id="KW-1015">Disulfide bond</keyword>
<organism evidence="9 10">
    <name type="scientific">Panicum virgatum</name>
    <name type="common">Blackwell switchgrass</name>
    <dbReference type="NCBI Taxonomy" id="38727"/>
    <lineage>
        <taxon>Eukaryota</taxon>
        <taxon>Viridiplantae</taxon>
        <taxon>Streptophyta</taxon>
        <taxon>Embryophyta</taxon>
        <taxon>Tracheophyta</taxon>
        <taxon>Spermatophyta</taxon>
        <taxon>Magnoliopsida</taxon>
        <taxon>Liliopsida</taxon>
        <taxon>Poales</taxon>
        <taxon>Poaceae</taxon>
        <taxon>PACMAD clade</taxon>
        <taxon>Panicoideae</taxon>
        <taxon>Panicodae</taxon>
        <taxon>Paniceae</taxon>
        <taxon>Panicinae</taxon>
        <taxon>Panicum</taxon>
        <taxon>Panicum sect. Hiantes</taxon>
    </lineage>
</organism>
<evidence type="ECO:0000256" key="2">
    <source>
        <dbReference type="ARBA" id="ARBA00008127"/>
    </source>
</evidence>
<evidence type="ECO:0000256" key="1">
    <source>
        <dbReference type="ARBA" id="ARBA00004613"/>
    </source>
</evidence>
<dbReference type="OrthoDB" id="771316at2759"/>
<dbReference type="GO" id="GO:0010052">
    <property type="term" value="P:guard cell differentiation"/>
    <property type="evidence" value="ECO:0007669"/>
    <property type="project" value="UniProtKB-UniRule"/>
</dbReference>
<evidence type="ECO:0000313" key="10">
    <source>
        <dbReference type="Proteomes" id="UP000823388"/>
    </source>
</evidence>
<proteinExistence type="inferred from homology"/>
<keyword evidence="3 6" id="KW-0964">Secreted</keyword>
<keyword evidence="4 8" id="KW-0732">Signal</keyword>
<evidence type="ECO:0000256" key="8">
    <source>
        <dbReference type="SAM" id="SignalP"/>
    </source>
</evidence>
<evidence type="ECO:0000256" key="6">
    <source>
        <dbReference type="RuleBase" id="RU367102"/>
    </source>
</evidence>
<name>A0A8T0QIC6_PANVG</name>
<reference evidence="9" key="1">
    <citation type="submission" date="2020-05" db="EMBL/GenBank/DDBJ databases">
        <title>WGS assembly of Panicum virgatum.</title>
        <authorList>
            <person name="Lovell J.T."/>
            <person name="Jenkins J."/>
            <person name="Shu S."/>
            <person name="Juenger T.E."/>
            <person name="Schmutz J."/>
        </authorList>
    </citation>
    <scope>NUCLEOTIDE SEQUENCE</scope>
    <source>
        <strain evidence="9">AP13</strain>
    </source>
</reference>
<dbReference type="PANTHER" id="PTHR33109:SF6">
    <property type="entry name" value="EPIDERMAL PATTERNING FACTOR-LIKE PROTEIN 7-RELATED"/>
    <property type="match status" value="1"/>
</dbReference>
<feature type="compositionally biased region" description="Low complexity" evidence="7">
    <location>
        <begin position="63"/>
        <end position="76"/>
    </location>
</feature>
<dbReference type="EMBL" id="CM029049">
    <property type="protein sequence ID" value="KAG2572549.1"/>
    <property type="molecule type" value="Genomic_DNA"/>
</dbReference>
<comment type="caution">
    <text evidence="9">The sequence shown here is derived from an EMBL/GenBank/DDBJ whole genome shotgun (WGS) entry which is preliminary data.</text>
</comment>
<evidence type="ECO:0000313" key="9">
    <source>
        <dbReference type="EMBL" id="KAG2572549.1"/>
    </source>
</evidence>
<gene>
    <name evidence="9" type="ORF">PVAP13_7KG368900</name>
</gene>
<comment type="function">
    <text evidence="6">Controls stomatal patterning.</text>
</comment>
<evidence type="ECO:0000256" key="3">
    <source>
        <dbReference type="ARBA" id="ARBA00022525"/>
    </source>
</evidence>